<dbReference type="KEGG" id="cpy:Cphy_3588"/>
<evidence type="ECO:0000256" key="1">
    <source>
        <dbReference type="ARBA" id="ARBA00004651"/>
    </source>
</evidence>
<evidence type="ECO:0000313" key="10">
    <source>
        <dbReference type="Proteomes" id="UP000000370"/>
    </source>
</evidence>
<accession>A9KIS4</accession>
<dbReference type="PANTHER" id="PTHR43744">
    <property type="entry name" value="ABC TRANSPORTER PERMEASE PROTEIN MG189-RELATED-RELATED"/>
    <property type="match status" value="1"/>
</dbReference>
<evidence type="ECO:0000256" key="7">
    <source>
        <dbReference type="RuleBase" id="RU363032"/>
    </source>
</evidence>
<feature type="transmembrane region" description="Helical" evidence="7">
    <location>
        <begin position="233"/>
        <end position="257"/>
    </location>
</feature>
<evidence type="ECO:0000256" key="2">
    <source>
        <dbReference type="ARBA" id="ARBA00022448"/>
    </source>
</evidence>
<comment type="similarity">
    <text evidence="7">Belongs to the binding-protein-dependent transport system permease family.</text>
</comment>
<dbReference type="GO" id="GO:0055085">
    <property type="term" value="P:transmembrane transport"/>
    <property type="evidence" value="ECO:0007669"/>
    <property type="project" value="InterPro"/>
</dbReference>
<feature type="transmembrane region" description="Helical" evidence="7">
    <location>
        <begin position="133"/>
        <end position="153"/>
    </location>
</feature>
<feature type="transmembrane region" description="Helical" evidence="7">
    <location>
        <begin position="191"/>
        <end position="213"/>
    </location>
</feature>
<keyword evidence="2 7" id="KW-0813">Transport</keyword>
<dbReference type="SUPFAM" id="SSF161098">
    <property type="entry name" value="MetI-like"/>
    <property type="match status" value="1"/>
</dbReference>
<dbReference type="InterPro" id="IPR035906">
    <property type="entry name" value="MetI-like_sf"/>
</dbReference>
<feature type="transmembrane region" description="Helical" evidence="7">
    <location>
        <begin position="9"/>
        <end position="31"/>
    </location>
</feature>
<evidence type="ECO:0000259" key="8">
    <source>
        <dbReference type="PROSITE" id="PS50928"/>
    </source>
</evidence>
<comment type="subcellular location">
    <subcellularLocation>
        <location evidence="1 7">Cell membrane</location>
        <topology evidence="1 7">Multi-pass membrane protein</topology>
    </subcellularLocation>
</comment>
<sequence length="270" mass="30494" precursor="true">MTKAKIRYFFAYAFLILVSFISVFPLLWMLISATNTSLDVIRGKMSFGTALVDNFKQLVQTTQIGQALINSFRNAFVLTIMSLLVCSLAGYAFEIYHDKWKDGVMKLLLLSMMVPFAATMIPLFTWFGKMNLINTTAGFMLPSISTAFLIFLFRQSSRSFPYEIVEAARLEGMSEIRIFTRIFVPIMKPTYAAAITVTFMNAWNSYLWPLVILQDKKSQTMPILISNLISGYTINYGVLMLAVSISTLPTILIFFVLQKNFTEGITGAVK</sequence>
<dbReference type="HOGENOM" id="CLU_016047_1_1_9"/>
<evidence type="ECO:0000256" key="5">
    <source>
        <dbReference type="ARBA" id="ARBA00022989"/>
    </source>
</evidence>
<feature type="domain" description="ABC transmembrane type-1" evidence="8">
    <location>
        <begin position="68"/>
        <end position="257"/>
    </location>
</feature>
<dbReference type="InterPro" id="IPR000515">
    <property type="entry name" value="MetI-like"/>
</dbReference>
<dbReference type="EMBL" id="CP000885">
    <property type="protein sequence ID" value="ABX43937.1"/>
    <property type="molecule type" value="Genomic_DNA"/>
</dbReference>
<keyword evidence="3" id="KW-1003">Cell membrane</keyword>
<name>A9KIS4_LACP7</name>
<dbReference type="STRING" id="357809.Cphy_3588"/>
<evidence type="ECO:0000256" key="4">
    <source>
        <dbReference type="ARBA" id="ARBA00022692"/>
    </source>
</evidence>
<dbReference type="RefSeq" id="WP_012201585.1">
    <property type="nucleotide sequence ID" value="NC_010001.1"/>
</dbReference>
<dbReference type="AlphaFoldDB" id="A9KIS4"/>
<keyword evidence="10" id="KW-1185">Reference proteome</keyword>
<dbReference type="PANTHER" id="PTHR43744:SF2">
    <property type="entry name" value="ARABINOOLIGOSACCHARIDES TRANSPORT SYSTEM PERMEASE PROTEIN ARAQ"/>
    <property type="match status" value="1"/>
</dbReference>
<protein>
    <submittedName>
        <fullName evidence="9">Binding-protein-dependent transport systems inner membrane component</fullName>
    </submittedName>
</protein>
<gene>
    <name evidence="9" type="ordered locus">Cphy_3588</name>
</gene>
<keyword evidence="6 7" id="KW-0472">Membrane</keyword>
<evidence type="ECO:0000313" key="9">
    <source>
        <dbReference type="EMBL" id="ABX43937.1"/>
    </source>
</evidence>
<evidence type="ECO:0000256" key="3">
    <source>
        <dbReference type="ARBA" id="ARBA00022475"/>
    </source>
</evidence>
<dbReference type="CDD" id="cd06261">
    <property type="entry name" value="TM_PBP2"/>
    <property type="match status" value="1"/>
</dbReference>
<organism evidence="9 10">
    <name type="scientific">Lachnoclostridium phytofermentans (strain ATCC 700394 / DSM 18823 / ISDg)</name>
    <name type="common">Clostridium phytofermentans</name>
    <dbReference type="NCBI Taxonomy" id="357809"/>
    <lineage>
        <taxon>Bacteria</taxon>
        <taxon>Bacillati</taxon>
        <taxon>Bacillota</taxon>
        <taxon>Clostridia</taxon>
        <taxon>Lachnospirales</taxon>
        <taxon>Lachnospiraceae</taxon>
    </lineage>
</organism>
<dbReference type="Pfam" id="PF00528">
    <property type="entry name" value="BPD_transp_1"/>
    <property type="match status" value="1"/>
</dbReference>
<dbReference type="PROSITE" id="PS50928">
    <property type="entry name" value="ABC_TM1"/>
    <property type="match status" value="1"/>
</dbReference>
<keyword evidence="4 7" id="KW-0812">Transmembrane</keyword>
<dbReference type="GO" id="GO:0005886">
    <property type="term" value="C:plasma membrane"/>
    <property type="evidence" value="ECO:0007669"/>
    <property type="project" value="UniProtKB-SubCell"/>
</dbReference>
<dbReference type="Gene3D" id="1.10.3720.10">
    <property type="entry name" value="MetI-like"/>
    <property type="match status" value="1"/>
</dbReference>
<evidence type="ECO:0000256" key="6">
    <source>
        <dbReference type="ARBA" id="ARBA00023136"/>
    </source>
</evidence>
<reference evidence="10" key="1">
    <citation type="submission" date="2007-11" db="EMBL/GenBank/DDBJ databases">
        <title>Complete genome sequence of Clostridium phytofermentans ISDg.</title>
        <authorList>
            <person name="Leschine S.B."/>
            <person name="Warnick T.A."/>
            <person name="Blanchard J.L."/>
            <person name="Schnell D.J."/>
            <person name="Petit E.L."/>
            <person name="LaTouf W.G."/>
            <person name="Copeland A."/>
            <person name="Lucas S."/>
            <person name="Lapidus A."/>
            <person name="Barry K."/>
            <person name="Glavina del Rio T."/>
            <person name="Dalin E."/>
            <person name="Tice H."/>
            <person name="Pitluck S."/>
            <person name="Kiss H."/>
            <person name="Brettin T."/>
            <person name="Bruce D."/>
            <person name="Detter J.C."/>
            <person name="Han C."/>
            <person name="Kuske C."/>
            <person name="Schmutz J."/>
            <person name="Larimer F."/>
            <person name="Land M."/>
            <person name="Hauser L."/>
            <person name="Kyrpides N."/>
            <person name="Kim E.A."/>
            <person name="Richardson P."/>
        </authorList>
    </citation>
    <scope>NUCLEOTIDE SEQUENCE [LARGE SCALE GENOMIC DNA]</scope>
    <source>
        <strain evidence="10">ATCC 700394 / DSM 18823 / ISDg</strain>
    </source>
</reference>
<proteinExistence type="inferred from homology"/>
<feature type="transmembrane region" description="Helical" evidence="7">
    <location>
        <begin position="75"/>
        <end position="95"/>
    </location>
</feature>
<dbReference type="Proteomes" id="UP000000370">
    <property type="component" value="Chromosome"/>
</dbReference>
<dbReference type="eggNOG" id="COG0395">
    <property type="taxonomic scope" value="Bacteria"/>
</dbReference>
<keyword evidence="5 7" id="KW-1133">Transmembrane helix</keyword>
<feature type="transmembrane region" description="Helical" evidence="7">
    <location>
        <begin position="107"/>
        <end position="127"/>
    </location>
</feature>